<dbReference type="GeneID" id="9472881"/>
<dbReference type="KEGG" id="pif:PITG_21983"/>
<dbReference type="Proteomes" id="UP000006643">
    <property type="component" value="Unassembled WGS sequence"/>
</dbReference>
<sequence>PADVAWNFPLKSRLRKYWHETCKRKLEHREHQASCGDDQTYCIRSILCGGTASGITRDVDRAGAVNAGPTERRKAGPFKKSSRGSINDRLQKLAKLILHKHDISEEEPSLMMKGQNFNSDPRLALAYYYCCGGQPDAFVFNDEHIRDDESFRERLLNVMDAPPGLLEYERCQASSATNDPSNGSSGTHGNSIIMYRQIACNAHQHRGIEMEESRSRSPTNITGVAL</sequence>
<name>D0P4U9_PHYIT</name>
<protein>
    <submittedName>
        <fullName evidence="2">Uncharacterized protein</fullName>
    </submittedName>
</protein>
<reference evidence="3" key="1">
    <citation type="journal article" date="2009" name="Nature">
        <title>Genome sequence and analysis of the Irish potato famine pathogen Phytophthora infestans.</title>
        <authorList>
            <consortium name="The Broad Institute Genome Sequencing Platform"/>
            <person name="Haas B.J."/>
            <person name="Kamoun S."/>
            <person name="Zody M.C."/>
            <person name="Jiang R.H."/>
            <person name="Handsaker R.E."/>
            <person name="Cano L.M."/>
            <person name="Grabherr M."/>
            <person name="Kodira C.D."/>
            <person name="Raffaele S."/>
            <person name="Torto-Alalibo T."/>
            <person name="Bozkurt T.O."/>
            <person name="Ah-Fong A.M."/>
            <person name="Alvarado L."/>
            <person name="Anderson V.L."/>
            <person name="Armstrong M.R."/>
            <person name="Avrova A."/>
            <person name="Baxter L."/>
            <person name="Beynon J."/>
            <person name="Boevink P.C."/>
            <person name="Bollmann S.R."/>
            <person name="Bos J.I."/>
            <person name="Bulone V."/>
            <person name="Cai G."/>
            <person name="Cakir C."/>
            <person name="Carrington J.C."/>
            <person name="Chawner M."/>
            <person name="Conti L."/>
            <person name="Costanzo S."/>
            <person name="Ewan R."/>
            <person name="Fahlgren N."/>
            <person name="Fischbach M.A."/>
            <person name="Fugelstad J."/>
            <person name="Gilroy E.M."/>
            <person name="Gnerre S."/>
            <person name="Green P.J."/>
            <person name="Grenville-Briggs L.J."/>
            <person name="Griffith J."/>
            <person name="Grunwald N.J."/>
            <person name="Horn K."/>
            <person name="Horner N.R."/>
            <person name="Hu C.H."/>
            <person name="Huitema E."/>
            <person name="Jeong D.H."/>
            <person name="Jones A.M."/>
            <person name="Jones J.D."/>
            <person name="Jones R.W."/>
            <person name="Karlsson E.K."/>
            <person name="Kunjeti S.G."/>
            <person name="Lamour K."/>
            <person name="Liu Z."/>
            <person name="Ma L."/>
            <person name="Maclean D."/>
            <person name="Chibucos M.C."/>
            <person name="McDonald H."/>
            <person name="McWalters J."/>
            <person name="Meijer H.J."/>
            <person name="Morgan W."/>
            <person name="Morris P.F."/>
            <person name="Munro C.A."/>
            <person name="O'Neill K."/>
            <person name="Ospina-Giraldo M."/>
            <person name="Pinzon A."/>
            <person name="Pritchard L."/>
            <person name="Ramsahoye B."/>
            <person name="Ren Q."/>
            <person name="Restrepo S."/>
            <person name="Roy S."/>
            <person name="Sadanandom A."/>
            <person name="Savidor A."/>
            <person name="Schornack S."/>
            <person name="Schwartz D.C."/>
            <person name="Schumann U.D."/>
            <person name="Schwessinger B."/>
            <person name="Seyer L."/>
            <person name="Sharpe T."/>
            <person name="Silvar C."/>
            <person name="Song J."/>
            <person name="Studholme D.J."/>
            <person name="Sykes S."/>
            <person name="Thines M."/>
            <person name="van de Vondervoort P.J."/>
            <person name="Phuntumart V."/>
            <person name="Wawra S."/>
            <person name="Weide R."/>
            <person name="Win J."/>
            <person name="Young C."/>
            <person name="Zhou S."/>
            <person name="Fry W."/>
            <person name="Meyers B.C."/>
            <person name="van West P."/>
            <person name="Ristaino J."/>
            <person name="Govers F."/>
            <person name="Birch P.R."/>
            <person name="Whisson S.C."/>
            <person name="Judelson H.S."/>
            <person name="Nusbaum C."/>
        </authorList>
    </citation>
    <scope>NUCLEOTIDE SEQUENCE [LARGE SCALE GENOMIC DNA]</scope>
    <source>
        <strain evidence="3">T30-4</strain>
    </source>
</reference>
<feature type="compositionally biased region" description="Polar residues" evidence="1">
    <location>
        <begin position="216"/>
        <end position="226"/>
    </location>
</feature>
<gene>
    <name evidence="2" type="ORF">PITG_21983</name>
</gene>
<dbReference type="OrthoDB" id="94715at2759"/>
<feature type="non-terminal residue" evidence="2">
    <location>
        <position position="226"/>
    </location>
</feature>
<feature type="region of interest" description="Disordered" evidence="1">
    <location>
        <begin position="207"/>
        <end position="226"/>
    </location>
</feature>
<feature type="region of interest" description="Disordered" evidence="1">
    <location>
        <begin position="65"/>
        <end position="84"/>
    </location>
</feature>
<evidence type="ECO:0000313" key="2">
    <source>
        <dbReference type="EMBL" id="EEY70269.1"/>
    </source>
</evidence>
<dbReference type="VEuPathDB" id="FungiDB:PITG_21983"/>
<accession>D0P4U9</accession>
<evidence type="ECO:0000256" key="1">
    <source>
        <dbReference type="SAM" id="MobiDB-lite"/>
    </source>
</evidence>
<proteinExistence type="predicted"/>
<evidence type="ECO:0000313" key="3">
    <source>
        <dbReference type="Proteomes" id="UP000006643"/>
    </source>
</evidence>
<organism evidence="2 3">
    <name type="scientific">Phytophthora infestans (strain T30-4)</name>
    <name type="common">Potato late blight agent</name>
    <dbReference type="NCBI Taxonomy" id="403677"/>
    <lineage>
        <taxon>Eukaryota</taxon>
        <taxon>Sar</taxon>
        <taxon>Stramenopiles</taxon>
        <taxon>Oomycota</taxon>
        <taxon>Peronosporomycetes</taxon>
        <taxon>Peronosporales</taxon>
        <taxon>Peronosporaceae</taxon>
        <taxon>Phytophthora</taxon>
    </lineage>
</organism>
<keyword evidence="3" id="KW-1185">Reference proteome</keyword>
<dbReference type="AlphaFoldDB" id="D0P4U9"/>
<dbReference type="EMBL" id="DS029000">
    <property type="protein sequence ID" value="EEY70269.1"/>
    <property type="molecule type" value="Genomic_DNA"/>
</dbReference>
<dbReference type="RefSeq" id="XP_002996852.1">
    <property type="nucleotide sequence ID" value="XM_002996806.1"/>
</dbReference>
<dbReference type="InParanoid" id="D0P4U9"/>
<dbReference type="HOGENOM" id="CLU_1227591_0_0_1"/>